<organism evidence="6 7">
    <name type="scientific">Marinobacter panjinensis</name>
    <dbReference type="NCBI Taxonomy" id="2576384"/>
    <lineage>
        <taxon>Bacteria</taxon>
        <taxon>Pseudomonadati</taxon>
        <taxon>Pseudomonadota</taxon>
        <taxon>Gammaproteobacteria</taxon>
        <taxon>Pseudomonadales</taxon>
        <taxon>Marinobacteraceae</taxon>
        <taxon>Marinobacter</taxon>
    </lineage>
</organism>
<dbReference type="RefSeq" id="WP_137435083.1">
    <property type="nucleotide sequence ID" value="NZ_JANRHC010000001.1"/>
</dbReference>
<evidence type="ECO:0000256" key="5">
    <source>
        <dbReference type="SAM" id="Phobius"/>
    </source>
</evidence>
<proteinExistence type="inferred from homology"/>
<keyword evidence="5" id="KW-1133">Transmembrane helix</keyword>
<dbReference type="InterPro" id="IPR012902">
    <property type="entry name" value="N_methyl_site"/>
</dbReference>
<accession>A0A4U6R2G6</accession>
<evidence type="ECO:0000256" key="4">
    <source>
        <dbReference type="RuleBase" id="RU000389"/>
    </source>
</evidence>
<evidence type="ECO:0000313" key="6">
    <source>
        <dbReference type="EMBL" id="TKV67669.1"/>
    </source>
</evidence>
<evidence type="ECO:0000256" key="3">
    <source>
        <dbReference type="ARBA" id="ARBA00029638"/>
    </source>
</evidence>
<dbReference type="EMBL" id="SZYH01000001">
    <property type="protein sequence ID" value="TKV67669.1"/>
    <property type="molecule type" value="Genomic_DNA"/>
</dbReference>
<keyword evidence="7" id="KW-1185">Reference proteome</keyword>
<dbReference type="InterPro" id="IPR001082">
    <property type="entry name" value="Pilin"/>
</dbReference>
<sequence length="146" mass="14927">MKKVQQGFTLIELMIVVAIIGILAAVAIPAYQDYTARAQVSEGVSLAGGLKSTVSDIWSTKGALDDADSNTNGLPAAADVNGSYVNDVSVTDGLITVTMKSSDVSAGIQSATFLLSPITGSGSMIWTCKTGGGSAMDAKYLPSSCR</sequence>
<keyword evidence="5" id="KW-0472">Membrane</keyword>
<dbReference type="OrthoDB" id="5918848at2"/>
<comment type="similarity">
    <text evidence="1 4">Belongs to the N-Me-Phe pilin family.</text>
</comment>
<keyword evidence="2" id="KW-0488">Methylation</keyword>
<evidence type="ECO:0000256" key="2">
    <source>
        <dbReference type="ARBA" id="ARBA00022481"/>
    </source>
</evidence>
<dbReference type="Proteomes" id="UP000308488">
    <property type="component" value="Unassembled WGS sequence"/>
</dbReference>
<feature type="transmembrane region" description="Helical" evidence="5">
    <location>
        <begin position="7"/>
        <end position="31"/>
    </location>
</feature>
<reference evidence="6 7" key="1">
    <citation type="submission" date="2019-05" db="EMBL/GenBank/DDBJ databases">
        <title>Marinobacter panjinensis sp. nov., a moderately halophilic bacterium isolated from sea tidal flat environment.</title>
        <authorList>
            <person name="Yang W."/>
            <person name="An M."/>
            <person name="He W."/>
            <person name="Luo X."/>
            <person name="Zhu L."/>
            <person name="Chen G."/>
            <person name="Zhang Y."/>
            <person name="Wang Y."/>
        </authorList>
    </citation>
    <scope>NUCLEOTIDE SEQUENCE [LARGE SCALE GENOMIC DNA]</scope>
    <source>
        <strain evidence="6 7">PJ-16</strain>
    </source>
</reference>
<dbReference type="PANTHER" id="PTHR30093:SF34">
    <property type="entry name" value="PREPILIN PEPTIDASE-DEPENDENT PROTEIN D"/>
    <property type="match status" value="1"/>
</dbReference>
<dbReference type="NCBIfam" id="TIGR02532">
    <property type="entry name" value="IV_pilin_GFxxxE"/>
    <property type="match status" value="1"/>
</dbReference>
<dbReference type="GO" id="GO:0007155">
    <property type="term" value="P:cell adhesion"/>
    <property type="evidence" value="ECO:0007669"/>
    <property type="project" value="InterPro"/>
</dbReference>
<comment type="caution">
    <text evidence="6">The sequence shown here is derived from an EMBL/GenBank/DDBJ whole genome shotgun (WGS) entry which is preliminary data.</text>
</comment>
<name>A0A4U6R2G6_9GAMM</name>
<dbReference type="GO" id="GO:0043107">
    <property type="term" value="P:type IV pilus-dependent motility"/>
    <property type="evidence" value="ECO:0007669"/>
    <property type="project" value="TreeGrafter"/>
</dbReference>
<keyword evidence="4" id="KW-0281">Fimbrium</keyword>
<dbReference type="Gene3D" id="3.30.700.10">
    <property type="entry name" value="Glycoprotein, Type 4 Pilin"/>
    <property type="match status" value="1"/>
</dbReference>
<evidence type="ECO:0000256" key="1">
    <source>
        <dbReference type="ARBA" id="ARBA00005233"/>
    </source>
</evidence>
<gene>
    <name evidence="6" type="ORF">FDP08_05990</name>
</gene>
<dbReference type="PROSITE" id="PS00409">
    <property type="entry name" value="PROKAR_NTER_METHYL"/>
    <property type="match status" value="1"/>
</dbReference>
<dbReference type="PANTHER" id="PTHR30093">
    <property type="entry name" value="GENERAL SECRETION PATHWAY PROTEIN G"/>
    <property type="match status" value="1"/>
</dbReference>
<dbReference type="InterPro" id="IPR045584">
    <property type="entry name" value="Pilin-like"/>
</dbReference>
<dbReference type="GO" id="GO:0044096">
    <property type="term" value="C:type IV pilus"/>
    <property type="evidence" value="ECO:0007669"/>
    <property type="project" value="TreeGrafter"/>
</dbReference>
<dbReference type="Pfam" id="PF00114">
    <property type="entry name" value="Pilin"/>
    <property type="match status" value="1"/>
</dbReference>
<keyword evidence="5" id="KW-0812">Transmembrane</keyword>
<dbReference type="SUPFAM" id="SSF54523">
    <property type="entry name" value="Pili subunits"/>
    <property type="match status" value="1"/>
</dbReference>
<dbReference type="Pfam" id="PF07963">
    <property type="entry name" value="N_methyl"/>
    <property type="match status" value="1"/>
</dbReference>
<protein>
    <recommendedName>
        <fullName evidence="3">Pilin</fullName>
    </recommendedName>
</protein>
<evidence type="ECO:0000313" key="7">
    <source>
        <dbReference type="Proteomes" id="UP000308488"/>
    </source>
</evidence>
<dbReference type="AlphaFoldDB" id="A0A4U6R2G6"/>